<dbReference type="Proteomes" id="UP000789831">
    <property type="component" value="Unassembled WGS sequence"/>
</dbReference>
<dbReference type="EC" id="3.1.3.16" evidence="1"/>
<dbReference type="InterPro" id="IPR036457">
    <property type="entry name" value="PPM-type-like_dom_sf"/>
</dbReference>
<keyword evidence="1" id="KW-0460">Magnesium</keyword>
<comment type="cofactor">
    <cofactor evidence="1">
        <name>Mg(2+)</name>
        <dbReference type="ChEBI" id="CHEBI:18420"/>
    </cofactor>
</comment>
<sequence length="376" mass="41888">MSSSTLTPLYRPGVFPALSSRILASASQSLRLAIQSQQLIKSFYATPLRITSSPIATSKKFNYLIAVSWHPKRKRQTPMSPISGHPWWKERKRAGKVDAGEDAFFYERTSNGVAMGVADGVGGWSQMGVDAANFSWALMENAANVAKNYETTEFDFFNNTPDGYYDKVLDAKQLLSTAFDNLLKSGKVKAGSSTACILSLSRNSGILKAACLGDSAFLLIRNGRLLYESPSQQHFFNCPYQLAVIPDHYPNQKLYFRDKPSDAYQATHQLQDGDVIVLATDGFFDNVFPEEAVSIVYLELEDILNGDRVYWNNHGEELNGRLRKLTRKLTDIARKYSLNPKRISPFSQSAKRTGESRLGGKIDDITVLVTLVRANT</sequence>
<comment type="caution">
    <text evidence="3">The sequence shown here is derived from an EMBL/GenBank/DDBJ whole genome shotgun (WGS) entry which is preliminary data.</text>
</comment>
<evidence type="ECO:0000256" key="1">
    <source>
        <dbReference type="RuleBase" id="RU366020"/>
    </source>
</evidence>
<protein>
    <recommendedName>
        <fullName evidence="1">Protein phosphatase</fullName>
        <ecNumber evidence="1">3.1.3.16</ecNumber>
    </recommendedName>
</protein>
<dbReference type="InterPro" id="IPR039123">
    <property type="entry name" value="PPTC7"/>
</dbReference>
<dbReference type="AlphaFoldDB" id="A0A9N9A0K1"/>
<keyword evidence="1" id="KW-0479">Metal-binding</keyword>
<dbReference type="OrthoDB" id="60843at2759"/>
<dbReference type="Gene3D" id="3.60.40.10">
    <property type="entry name" value="PPM-type phosphatase domain"/>
    <property type="match status" value="1"/>
</dbReference>
<dbReference type="SUPFAM" id="SSF81606">
    <property type="entry name" value="PP2C-like"/>
    <property type="match status" value="1"/>
</dbReference>
<gene>
    <name evidence="3" type="ORF">AGERDE_LOCUS4882</name>
</gene>
<dbReference type="PANTHER" id="PTHR12320">
    <property type="entry name" value="PROTEIN PHOSPHATASE 2C"/>
    <property type="match status" value="1"/>
</dbReference>
<evidence type="ECO:0000313" key="4">
    <source>
        <dbReference type="Proteomes" id="UP000789831"/>
    </source>
</evidence>
<proteinExistence type="inferred from homology"/>
<keyword evidence="4" id="KW-1185">Reference proteome</keyword>
<organism evidence="3 4">
    <name type="scientific">Ambispora gerdemannii</name>
    <dbReference type="NCBI Taxonomy" id="144530"/>
    <lineage>
        <taxon>Eukaryota</taxon>
        <taxon>Fungi</taxon>
        <taxon>Fungi incertae sedis</taxon>
        <taxon>Mucoromycota</taxon>
        <taxon>Glomeromycotina</taxon>
        <taxon>Glomeromycetes</taxon>
        <taxon>Archaeosporales</taxon>
        <taxon>Ambisporaceae</taxon>
        <taxon>Ambispora</taxon>
    </lineage>
</organism>
<comment type="cofactor">
    <cofactor evidence="1">
        <name>Mn(2+)</name>
        <dbReference type="ChEBI" id="CHEBI:29035"/>
    </cofactor>
</comment>
<dbReference type="PANTHER" id="PTHR12320:SF1">
    <property type="entry name" value="PROTEIN PHOSPHATASE PTC7 HOMOLOG"/>
    <property type="match status" value="1"/>
</dbReference>
<keyword evidence="1" id="KW-0378">Hydrolase</keyword>
<dbReference type="EMBL" id="CAJVPL010000606">
    <property type="protein sequence ID" value="CAG8513872.1"/>
    <property type="molecule type" value="Genomic_DNA"/>
</dbReference>
<feature type="domain" description="PPM-type phosphatase" evidence="2">
    <location>
        <begin position="86"/>
        <end position="372"/>
    </location>
</feature>
<keyword evidence="1" id="KW-0464">Manganese</keyword>
<keyword evidence="1" id="KW-0904">Protein phosphatase</keyword>
<dbReference type="SMART" id="SM00331">
    <property type="entry name" value="PP2C_SIG"/>
    <property type="match status" value="1"/>
</dbReference>
<reference evidence="3" key="1">
    <citation type="submission" date="2021-06" db="EMBL/GenBank/DDBJ databases">
        <authorList>
            <person name="Kallberg Y."/>
            <person name="Tangrot J."/>
            <person name="Rosling A."/>
        </authorList>
    </citation>
    <scope>NUCLEOTIDE SEQUENCE</scope>
    <source>
        <strain evidence="3">MT106</strain>
    </source>
</reference>
<comment type="catalytic activity">
    <reaction evidence="1">
        <text>O-phospho-L-seryl-[protein] + H2O = L-seryl-[protein] + phosphate</text>
        <dbReference type="Rhea" id="RHEA:20629"/>
        <dbReference type="Rhea" id="RHEA-COMP:9863"/>
        <dbReference type="Rhea" id="RHEA-COMP:11604"/>
        <dbReference type="ChEBI" id="CHEBI:15377"/>
        <dbReference type="ChEBI" id="CHEBI:29999"/>
        <dbReference type="ChEBI" id="CHEBI:43474"/>
        <dbReference type="ChEBI" id="CHEBI:83421"/>
        <dbReference type="EC" id="3.1.3.16"/>
    </reaction>
</comment>
<name>A0A9N9A0K1_9GLOM</name>
<dbReference type="GO" id="GO:0046872">
    <property type="term" value="F:metal ion binding"/>
    <property type="evidence" value="ECO:0007669"/>
    <property type="project" value="UniProtKB-UniRule"/>
</dbReference>
<dbReference type="GO" id="GO:0004722">
    <property type="term" value="F:protein serine/threonine phosphatase activity"/>
    <property type="evidence" value="ECO:0007669"/>
    <property type="project" value="UniProtKB-EC"/>
</dbReference>
<comment type="catalytic activity">
    <reaction evidence="1">
        <text>O-phospho-L-threonyl-[protein] + H2O = L-threonyl-[protein] + phosphate</text>
        <dbReference type="Rhea" id="RHEA:47004"/>
        <dbReference type="Rhea" id="RHEA-COMP:11060"/>
        <dbReference type="Rhea" id="RHEA-COMP:11605"/>
        <dbReference type="ChEBI" id="CHEBI:15377"/>
        <dbReference type="ChEBI" id="CHEBI:30013"/>
        <dbReference type="ChEBI" id="CHEBI:43474"/>
        <dbReference type="ChEBI" id="CHEBI:61977"/>
        <dbReference type="EC" id="3.1.3.16"/>
    </reaction>
</comment>
<accession>A0A9N9A0K1</accession>
<dbReference type="SMART" id="SM00332">
    <property type="entry name" value="PP2Cc"/>
    <property type="match status" value="1"/>
</dbReference>
<comment type="similarity">
    <text evidence="1">Belongs to the PP2C family.</text>
</comment>
<evidence type="ECO:0000259" key="2">
    <source>
        <dbReference type="PROSITE" id="PS51746"/>
    </source>
</evidence>
<evidence type="ECO:0000313" key="3">
    <source>
        <dbReference type="EMBL" id="CAG8513872.1"/>
    </source>
</evidence>
<dbReference type="InterPro" id="IPR001932">
    <property type="entry name" value="PPM-type_phosphatase-like_dom"/>
</dbReference>
<dbReference type="PROSITE" id="PS51746">
    <property type="entry name" value="PPM_2"/>
    <property type="match status" value="1"/>
</dbReference>